<dbReference type="Proteomes" id="UP000593702">
    <property type="component" value="Segment"/>
</dbReference>
<name>A0A7R5WK60_9POXV</name>
<sequence>MYRIQSLIQNLIRKEYIIYSLLISTQPDIKRFRTRLVNKTISYFQKSESNQKIEK</sequence>
<evidence type="ECO:0000313" key="1">
    <source>
        <dbReference type="EMBL" id="AKS26411.1"/>
    </source>
</evidence>
<dbReference type="EMBL" id="KR095315">
    <property type="protein sequence ID" value="AKS26411.1"/>
    <property type="molecule type" value="Genomic_DNA"/>
</dbReference>
<proteinExistence type="predicted"/>
<protein>
    <submittedName>
        <fullName evidence="1">Uncharacterized protein</fullName>
    </submittedName>
</protein>
<accession>A0A7R5WK60</accession>
<organism evidence="1 2">
    <name type="scientific">Diachasmimorpha longicaudata entomopoxvirus</name>
    <dbReference type="NCBI Taxonomy" id="109981"/>
    <lineage>
        <taxon>Viruses</taxon>
        <taxon>Varidnaviria</taxon>
        <taxon>Bamfordvirae</taxon>
        <taxon>Nucleocytoviricota</taxon>
        <taxon>Pokkesviricetes</taxon>
        <taxon>Chitovirales</taxon>
        <taxon>Poxviridae</taxon>
        <taxon>Entomopoxvirinae</taxon>
        <taxon>Epsilonentomopoxvirus</taxon>
        <taxon>Epsilonentomopoxvirus dlongicaudata</taxon>
        <taxon>Diachasmimorpha entomopoxvirus</taxon>
    </lineage>
</organism>
<keyword evidence="2" id="KW-1185">Reference proteome</keyword>
<reference evidence="1 2" key="1">
    <citation type="submission" date="2015-04" db="EMBL/GenBank/DDBJ databases">
        <title>Diachasmimorpha longicaudata entomopoxvirus genome.</title>
        <authorList>
            <person name="Coffman K.A."/>
            <person name="Burke G.R."/>
        </authorList>
    </citation>
    <scope>NUCLEOTIDE SEQUENCE [LARGE SCALE GENOMIC DNA]</scope>
</reference>
<gene>
    <name evidence="1" type="ORF">DLEV_120</name>
</gene>
<evidence type="ECO:0000313" key="2">
    <source>
        <dbReference type="Proteomes" id="UP000593702"/>
    </source>
</evidence>